<keyword evidence="1" id="KW-0812">Transmembrane</keyword>
<evidence type="ECO:0000313" key="3">
    <source>
        <dbReference type="Proteomes" id="UP001065174"/>
    </source>
</evidence>
<evidence type="ECO:0000256" key="1">
    <source>
        <dbReference type="SAM" id="Phobius"/>
    </source>
</evidence>
<keyword evidence="3" id="KW-1185">Reference proteome</keyword>
<keyword evidence="1" id="KW-1133">Transmembrane helix</keyword>
<feature type="transmembrane region" description="Helical" evidence="1">
    <location>
        <begin position="36"/>
        <end position="60"/>
    </location>
</feature>
<feature type="transmembrane region" description="Helical" evidence="1">
    <location>
        <begin position="72"/>
        <end position="89"/>
    </location>
</feature>
<feature type="transmembrane region" description="Helical" evidence="1">
    <location>
        <begin position="148"/>
        <end position="167"/>
    </location>
</feature>
<proteinExistence type="predicted"/>
<gene>
    <name evidence="2" type="ORF">N6H18_06640</name>
</gene>
<dbReference type="EMBL" id="CP106679">
    <property type="protein sequence ID" value="UXP33630.1"/>
    <property type="molecule type" value="Genomic_DNA"/>
</dbReference>
<evidence type="ECO:0000313" key="2">
    <source>
        <dbReference type="EMBL" id="UXP33630.1"/>
    </source>
</evidence>
<name>A0ABY6CZH1_9BACT</name>
<dbReference type="RefSeq" id="WP_262311059.1">
    <property type="nucleotide sequence ID" value="NZ_CP106679.1"/>
</dbReference>
<feature type="transmembrane region" description="Helical" evidence="1">
    <location>
        <begin position="6"/>
        <end position="24"/>
    </location>
</feature>
<organism evidence="2 3">
    <name type="scientific">Reichenbachiella agarivorans</name>
    <dbReference type="NCBI Taxonomy" id="2979464"/>
    <lineage>
        <taxon>Bacteria</taxon>
        <taxon>Pseudomonadati</taxon>
        <taxon>Bacteroidota</taxon>
        <taxon>Cytophagia</taxon>
        <taxon>Cytophagales</taxon>
        <taxon>Reichenbachiellaceae</taxon>
        <taxon>Reichenbachiella</taxon>
    </lineage>
</organism>
<dbReference type="Proteomes" id="UP001065174">
    <property type="component" value="Chromosome"/>
</dbReference>
<accession>A0ABY6CZH1</accession>
<feature type="transmembrane region" description="Helical" evidence="1">
    <location>
        <begin position="118"/>
        <end position="142"/>
    </location>
</feature>
<reference evidence="2" key="1">
    <citation type="submission" date="2022-09" db="EMBL/GenBank/DDBJ databases">
        <title>Comparative genomics and taxonomic characterization of three novel marine species of genus Reichenbachiella exhibiting antioxidant and polysaccharide degradation activities.</title>
        <authorList>
            <person name="Muhammad N."/>
            <person name="Lee Y.-J."/>
            <person name="Ko J."/>
            <person name="Kim S.-G."/>
        </authorList>
    </citation>
    <scope>NUCLEOTIDE SEQUENCE</scope>
    <source>
        <strain evidence="2">BKB1-1</strain>
    </source>
</reference>
<protein>
    <submittedName>
        <fullName evidence="2">Rod shape-determining protein MreD</fullName>
    </submittedName>
</protein>
<keyword evidence="1" id="KW-0472">Membrane</keyword>
<sequence length="171" mass="19434">MGRFKFFEGIISVILLVLGQAVLFKNLVLFDVAFCFAYVMIFLLLSIETAAIVQLIYAFVMGMIIDIFYNTPGMHAAASLVFVFVKLYWAQAMTPSGGYDIGANINLKTQGLRWFVMYSYPLILVHSLVVFFVEAAGFSLFWRTITTAFYSSLFTLATILIIQYLFYKKVK</sequence>